<evidence type="ECO:0000256" key="4">
    <source>
        <dbReference type="ARBA" id="ARBA00022970"/>
    </source>
</evidence>
<evidence type="ECO:0000313" key="8">
    <source>
        <dbReference type="Proteomes" id="UP000287361"/>
    </source>
</evidence>
<evidence type="ECO:0000256" key="2">
    <source>
        <dbReference type="ARBA" id="ARBA00022448"/>
    </source>
</evidence>
<proteinExistence type="inferred from homology"/>
<feature type="signal peptide" evidence="5">
    <location>
        <begin position="1"/>
        <end position="18"/>
    </location>
</feature>
<keyword evidence="3 5" id="KW-0732">Signal</keyword>
<evidence type="ECO:0000256" key="1">
    <source>
        <dbReference type="ARBA" id="ARBA00010062"/>
    </source>
</evidence>
<dbReference type="EMBL" id="BHVZ01000001">
    <property type="protein sequence ID" value="GCB29334.1"/>
    <property type="molecule type" value="Genomic_DNA"/>
</dbReference>
<dbReference type="AlphaFoldDB" id="A0A401LD10"/>
<protein>
    <submittedName>
        <fullName evidence="7">Branched-chain amino acid ABC transporter substrate-binding protein</fullName>
    </submittedName>
</protein>
<feature type="domain" description="Leucine-binding protein" evidence="6">
    <location>
        <begin position="50"/>
        <end position="405"/>
    </location>
</feature>
<evidence type="ECO:0000256" key="5">
    <source>
        <dbReference type="SAM" id="SignalP"/>
    </source>
</evidence>
<name>A0A401LD10_9FIRM</name>
<evidence type="ECO:0000259" key="6">
    <source>
        <dbReference type="Pfam" id="PF13458"/>
    </source>
</evidence>
<evidence type="ECO:0000256" key="3">
    <source>
        <dbReference type="ARBA" id="ARBA00022729"/>
    </source>
</evidence>
<dbReference type="InterPro" id="IPR028082">
    <property type="entry name" value="Peripla_BP_I"/>
</dbReference>
<organism evidence="7 8">
    <name type="scientific">Anaerotignum faecicola</name>
    <dbReference type="NCBI Taxonomy" id="2358141"/>
    <lineage>
        <taxon>Bacteria</taxon>
        <taxon>Bacillati</taxon>
        <taxon>Bacillota</taxon>
        <taxon>Clostridia</taxon>
        <taxon>Lachnospirales</taxon>
        <taxon>Anaerotignaceae</taxon>
        <taxon>Anaerotignum</taxon>
    </lineage>
</organism>
<evidence type="ECO:0000313" key="7">
    <source>
        <dbReference type="EMBL" id="GCB29334.1"/>
    </source>
</evidence>
<feature type="chain" id="PRO_5018993876" evidence="5">
    <location>
        <begin position="19"/>
        <end position="418"/>
    </location>
</feature>
<dbReference type="PANTHER" id="PTHR30483:SF6">
    <property type="entry name" value="PERIPLASMIC BINDING PROTEIN OF ABC TRANSPORTER FOR NATURAL AMINO ACIDS"/>
    <property type="match status" value="1"/>
</dbReference>
<dbReference type="Proteomes" id="UP000287361">
    <property type="component" value="Unassembled WGS sequence"/>
</dbReference>
<dbReference type="CDD" id="cd06347">
    <property type="entry name" value="PBP1_ABC_LivK_ligand_binding-like"/>
    <property type="match status" value="1"/>
</dbReference>
<keyword evidence="2" id="KW-0813">Transport</keyword>
<keyword evidence="8" id="KW-1185">Reference proteome</keyword>
<dbReference type="InterPro" id="IPR000709">
    <property type="entry name" value="Leu_Ile_Val-bd"/>
</dbReference>
<dbReference type="PANTHER" id="PTHR30483">
    <property type="entry name" value="LEUCINE-SPECIFIC-BINDING PROTEIN"/>
    <property type="match status" value="1"/>
</dbReference>
<reference evidence="7 8" key="1">
    <citation type="submission" date="2018-10" db="EMBL/GenBank/DDBJ databases">
        <title>Draft Genome Sequence of Anaerotignum sp. KCTC 15736.</title>
        <authorList>
            <person name="Choi S.H."/>
            <person name="Kim J.S."/>
            <person name="Kang S.W."/>
            <person name="Lee J.S."/>
            <person name="Park S.H."/>
        </authorList>
    </citation>
    <scope>NUCLEOTIDE SEQUENCE [LARGE SCALE GENOMIC DNA]</scope>
    <source>
        <strain evidence="7 8">KCTC 15736</strain>
    </source>
</reference>
<dbReference type="Pfam" id="PF13458">
    <property type="entry name" value="Peripla_BP_6"/>
    <property type="match status" value="1"/>
</dbReference>
<dbReference type="InterPro" id="IPR051010">
    <property type="entry name" value="BCAA_transport"/>
</dbReference>
<dbReference type="PRINTS" id="PR00337">
    <property type="entry name" value="LEUILEVALBP"/>
</dbReference>
<comment type="caution">
    <text evidence="7">The sequence shown here is derived from an EMBL/GenBank/DDBJ whole genome shotgun (WGS) entry which is preliminary data.</text>
</comment>
<dbReference type="PROSITE" id="PS51257">
    <property type="entry name" value="PROKAR_LIPOPROTEIN"/>
    <property type="match status" value="1"/>
</dbReference>
<keyword evidence="4" id="KW-0029">Amino-acid transport</keyword>
<comment type="similarity">
    <text evidence="1">Belongs to the leucine-binding protein family.</text>
</comment>
<gene>
    <name evidence="7" type="ORF">KGMB03357_09950</name>
</gene>
<dbReference type="InterPro" id="IPR028081">
    <property type="entry name" value="Leu-bd"/>
</dbReference>
<dbReference type="SUPFAM" id="SSF53822">
    <property type="entry name" value="Periplasmic binding protein-like I"/>
    <property type="match status" value="1"/>
</dbReference>
<dbReference type="GO" id="GO:0006865">
    <property type="term" value="P:amino acid transport"/>
    <property type="evidence" value="ECO:0007669"/>
    <property type="project" value="UniProtKB-KW"/>
</dbReference>
<dbReference type="Gene3D" id="3.40.50.2300">
    <property type="match status" value="2"/>
</dbReference>
<sequence length="418" mass="44264">MKKMTALLLASVMTVSLAACGGNDDDDAASSGPGTQITAAEKDETEATHTIKIGVFEPTTGENSNGGKQEVLGIRYANAIVPTVELNGTVYNIELVEADNQSDKVAAVAAAESLIVEGVAGVIGSYGSGVSNAAGQTFADANVPAIGASCTNPQVTAGNKYYFRTTFMDPFQGRVIASYAAEQGYRTAAVISQNGDDYSTGIAAYFRQAFTDEKIGGKVVADEAYHAGETEFDEILQKIQKTNPDCIFLPCSTAMAEVLLPQIRESGITAPVLAADTWENLSMVKAIGEAAEGVVFSSPFEVSATTQAKTFVRGFQSYLRQNAERIALNGGTDEVAAVSALGYDAYMTMVTALESLDGTKDVLTSVDLRNALYEVDYEGVTGDISFDDNGDAIRDTAYLKQIQNGKFVFLKKQVDETE</sequence>
<accession>A0A401LD10</accession>